<protein>
    <recommendedName>
        <fullName evidence="5">PDZ domain-containing protein</fullName>
    </recommendedName>
</protein>
<dbReference type="GO" id="GO:0030018">
    <property type="term" value="C:Z disc"/>
    <property type="evidence" value="ECO:0007669"/>
    <property type="project" value="TreeGrafter"/>
</dbReference>
<gene>
    <name evidence="6" type="ORF">RDWZM_008062</name>
</gene>
<dbReference type="PROSITE" id="PS50106">
    <property type="entry name" value="PDZ"/>
    <property type="match status" value="1"/>
</dbReference>
<dbReference type="GO" id="GO:0051371">
    <property type="term" value="F:muscle alpha-actinin binding"/>
    <property type="evidence" value="ECO:0007669"/>
    <property type="project" value="TreeGrafter"/>
</dbReference>
<dbReference type="Proteomes" id="UP001142055">
    <property type="component" value="Chromosome 3"/>
</dbReference>
<evidence type="ECO:0000259" key="5">
    <source>
        <dbReference type="PROSITE" id="PS50106"/>
    </source>
</evidence>
<dbReference type="GO" id="GO:0001725">
    <property type="term" value="C:stress fiber"/>
    <property type="evidence" value="ECO:0007669"/>
    <property type="project" value="TreeGrafter"/>
</dbReference>
<dbReference type="SMART" id="SM00228">
    <property type="entry name" value="PDZ"/>
    <property type="match status" value="1"/>
</dbReference>
<keyword evidence="3" id="KW-0479">Metal-binding</keyword>
<dbReference type="InterPro" id="IPR050604">
    <property type="entry name" value="PDZ-LIM_domain"/>
</dbReference>
<dbReference type="GO" id="GO:0031941">
    <property type="term" value="C:filamentous actin"/>
    <property type="evidence" value="ECO:0007669"/>
    <property type="project" value="TreeGrafter"/>
</dbReference>
<evidence type="ECO:0000313" key="6">
    <source>
        <dbReference type="EMBL" id="KAJ6216905.1"/>
    </source>
</evidence>
<feature type="compositionally biased region" description="Polar residues" evidence="4">
    <location>
        <begin position="212"/>
        <end position="228"/>
    </location>
</feature>
<feature type="region of interest" description="Disordered" evidence="4">
    <location>
        <begin position="422"/>
        <end position="480"/>
    </location>
</feature>
<dbReference type="PANTHER" id="PTHR24214:SF38">
    <property type="entry name" value="PDZ AND LIM DOMAIN PROTEIN ZASP-RELATED"/>
    <property type="match status" value="1"/>
</dbReference>
<dbReference type="EMBL" id="JAPWDV010000003">
    <property type="protein sequence ID" value="KAJ6216905.1"/>
    <property type="molecule type" value="Genomic_DNA"/>
</dbReference>
<feature type="compositionally biased region" description="Polar residues" evidence="4">
    <location>
        <begin position="177"/>
        <end position="189"/>
    </location>
</feature>
<evidence type="ECO:0000256" key="1">
    <source>
        <dbReference type="ARBA" id="ARBA00004496"/>
    </source>
</evidence>
<evidence type="ECO:0000256" key="2">
    <source>
        <dbReference type="ARBA" id="ARBA00022490"/>
    </source>
</evidence>
<dbReference type="InterPro" id="IPR036034">
    <property type="entry name" value="PDZ_sf"/>
</dbReference>
<dbReference type="SUPFAM" id="SSF50156">
    <property type="entry name" value="PDZ domain-like"/>
    <property type="match status" value="1"/>
</dbReference>
<dbReference type="GO" id="GO:0030036">
    <property type="term" value="P:actin cytoskeleton organization"/>
    <property type="evidence" value="ECO:0007669"/>
    <property type="project" value="TreeGrafter"/>
</dbReference>
<keyword evidence="2" id="KW-0963">Cytoplasm</keyword>
<dbReference type="GO" id="GO:0061061">
    <property type="term" value="P:muscle structure development"/>
    <property type="evidence" value="ECO:0007669"/>
    <property type="project" value="TreeGrafter"/>
</dbReference>
<evidence type="ECO:0000256" key="3">
    <source>
        <dbReference type="ARBA" id="ARBA00023038"/>
    </source>
</evidence>
<dbReference type="OMA" id="WITSHIP"/>
<name>A0A9Q0M3T6_BLOTA</name>
<keyword evidence="3" id="KW-0440">LIM domain</keyword>
<evidence type="ECO:0000256" key="4">
    <source>
        <dbReference type="SAM" id="MobiDB-lite"/>
    </source>
</evidence>
<dbReference type="Gene3D" id="2.30.42.10">
    <property type="match status" value="1"/>
</dbReference>
<proteinExistence type="predicted"/>
<feature type="domain" description="PDZ" evidence="5">
    <location>
        <begin position="9"/>
        <end position="92"/>
    </location>
</feature>
<dbReference type="Pfam" id="PF00595">
    <property type="entry name" value="PDZ"/>
    <property type="match status" value="1"/>
</dbReference>
<keyword evidence="3" id="KW-0862">Zinc</keyword>
<keyword evidence="7" id="KW-1185">Reference proteome</keyword>
<comment type="caution">
    <text evidence="6">The sequence shown here is derived from an EMBL/GenBank/DDBJ whole genome shotgun (WGS) entry which is preliminary data.</text>
</comment>
<reference evidence="6" key="1">
    <citation type="submission" date="2022-12" db="EMBL/GenBank/DDBJ databases">
        <title>Genome assemblies of Blomia tropicalis.</title>
        <authorList>
            <person name="Cui Y."/>
        </authorList>
    </citation>
    <scope>NUCLEOTIDE SEQUENCE</scope>
    <source>
        <tissue evidence="6">Adult mites</tissue>
    </source>
</reference>
<dbReference type="PANTHER" id="PTHR24214">
    <property type="entry name" value="PDZ AND LIM DOMAIN PROTEIN ZASP"/>
    <property type="match status" value="1"/>
</dbReference>
<dbReference type="GO" id="GO:0005912">
    <property type="term" value="C:adherens junction"/>
    <property type="evidence" value="ECO:0007669"/>
    <property type="project" value="TreeGrafter"/>
</dbReference>
<evidence type="ECO:0000313" key="7">
    <source>
        <dbReference type="Proteomes" id="UP001142055"/>
    </source>
</evidence>
<dbReference type="AlphaFoldDB" id="A0A9Q0M3T6"/>
<comment type="subcellular location">
    <subcellularLocation>
        <location evidence="1">Cytoplasm</location>
    </subcellularLocation>
</comment>
<feature type="region of interest" description="Disordered" evidence="4">
    <location>
        <begin position="177"/>
        <end position="228"/>
    </location>
</feature>
<sequence>MPPFRKPTLVTLRRSLPNQAWGFRLGGGAEIGQPFQIQKVTPDSLAYLGGLSEGDELVRIGNISLRGLTHDEVQQIILRCNFCIDLFVFRDDGNDITPRFVLVNQPELFSKTETYPRLTSAPISPLMPTSSSMFNNFPGEVQDNSNLVFSSVVDGSQNNCGSTSPRFENTVDHRMQQPNTFQSGTSTVETKLGTPNRDTRVFGVPNRGGSKSPFSVPNLSRENSNSPNKFQTTHNFAAQPSPAISQSIPSTPAVHKEFSFPHDNDFNNNPPTNGDKKVFGLPSRGGSKVISPLGNHGIQPVLNERKVFGLNSFQRRCSLSSSCERDWKEPLPIVNIPNTDQLLPSQTKSMQTYINQTPPTEKNLRPSLIGLERRRIRPVWPPPHPSRTHRAGIQIEGRDSPNTKMYNWPPRAQSVDRDFGYGEGQSSSYLRGATPDRCDSSFSNSRVGSVTKVWPPPSNATPAGASGYIPDENDQENYAYNPNGDSLPGMVSSHIPRTYRTPPGTQHLVVNDF</sequence>
<accession>A0A9Q0M3T6</accession>
<organism evidence="6 7">
    <name type="scientific">Blomia tropicalis</name>
    <name type="common">Mite</name>
    <dbReference type="NCBI Taxonomy" id="40697"/>
    <lineage>
        <taxon>Eukaryota</taxon>
        <taxon>Metazoa</taxon>
        <taxon>Ecdysozoa</taxon>
        <taxon>Arthropoda</taxon>
        <taxon>Chelicerata</taxon>
        <taxon>Arachnida</taxon>
        <taxon>Acari</taxon>
        <taxon>Acariformes</taxon>
        <taxon>Sarcoptiformes</taxon>
        <taxon>Astigmata</taxon>
        <taxon>Glycyphagoidea</taxon>
        <taxon>Echimyopodidae</taxon>
        <taxon>Blomia</taxon>
    </lineage>
</organism>
<dbReference type="InterPro" id="IPR001478">
    <property type="entry name" value="PDZ"/>
</dbReference>
<dbReference type="GO" id="GO:0003779">
    <property type="term" value="F:actin binding"/>
    <property type="evidence" value="ECO:0007669"/>
    <property type="project" value="TreeGrafter"/>
</dbReference>